<feature type="transmembrane region" description="Helical" evidence="18">
    <location>
        <begin position="563"/>
        <end position="583"/>
    </location>
</feature>
<evidence type="ECO:0000256" key="9">
    <source>
        <dbReference type="ARBA" id="ARBA00022847"/>
    </source>
</evidence>
<comment type="subcellular location">
    <subcellularLocation>
        <location evidence="1">Apical cell membrane</location>
        <topology evidence="1">Multi-pass membrane protein</topology>
    </subcellularLocation>
    <subcellularLocation>
        <location evidence="16">Basal cell membrane</location>
        <topology evidence="16">Multi-pass membrane protein</topology>
    </subcellularLocation>
</comment>
<evidence type="ECO:0000256" key="12">
    <source>
        <dbReference type="ARBA" id="ARBA00023065"/>
    </source>
</evidence>
<proteinExistence type="inferred from homology"/>
<evidence type="ECO:0000256" key="13">
    <source>
        <dbReference type="ARBA" id="ARBA00023136"/>
    </source>
</evidence>
<evidence type="ECO:0000256" key="10">
    <source>
        <dbReference type="ARBA" id="ARBA00022989"/>
    </source>
</evidence>
<keyword evidence="6 18" id="KW-0812">Transmembrane</keyword>
<feature type="domain" description="Major facilitator superfamily (MFS) profile" evidence="19">
    <location>
        <begin position="162"/>
        <end position="588"/>
    </location>
</feature>
<evidence type="ECO:0000256" key="7">
    <source>
        <dbReference type="ARBA" id="ARBA00022741"/>
    </source>
</evidence>
<dbReference type="SUPFAM" id="SSF103473">
    <property type="entry name" value="MFS general substrate transporter"/>
    <property type="match status" value="1"/>
</dbReference>
<feature type="transmembrane region" description="Helical" evidence="18">
    <location>
        <begin position="475"/>
        <end position="494"/>
    </location>
</feature>
<keyword evidence="4" id="KW-0813">Transport</keyword>
<keyword evidence="14" id="KW-0325">Glycoprotein</keyword>
<dbReference type="PROSITE" id="PS50850">
    <property type="entry name" value="MFS"/>
    <property type="match status" value="1"/>
</dbReference>
<evidence type="ECO:0000256" key="18">
    <source>
        <dbReference type="SAM" id="Phobius"/>
    </source>
</evidence>
<feature type="transmembrane region" description="Helical" evidence="18">
    <location>
        <begin position="214"/>
        <end position="233"/>
    </location>
</feature>
<feature type="transmembrane region" description="Helical" evidence="18">
    <location>
        <begin position="333"/>
        <end position="351"/>
    </location>
</feature>
<feature type="transmembrane region" description="Helical" evidence="18">
    <location>
        <begin position="446"/>
        <end position="468"/>
    </location>
</feature>
<evidence type="ECO:0000256" key="6">
    <source>
        <dbReference type="ARBA" id="ARBA00022692"/>
    </source>
</evidence>
<evidence type="ECO:0000313" key="20">
    <source>
        <dbReference type="Proteomes" id="UP000504627"/>
    </source>
</evidence>
<dbReference type="InterPro" id="IPR004749">
    <property type="entry name" value="Orgcat_transp/SVOP"/>
</dbReference>
<organism evidence="20 21">
    <name type="scientific">Pipra filicauda</name>
    <name type="common">Wire-tailed manakin</name>
    <dbReference type="NCBI Taxonomy" id="649802"/>
    <lineage>
        <taxon>Eukaryota</taxon>
        <taxon>Metazoa</taxon>
        <taxon>Chordata</taxon>
        <taxon>Craniata</taxon>
        <taxon>Vertebrata</taxon>
        <taxon>Euteleostomi</taxon>
        <taxon>Archelosauria</taxon>
        <taxon>Archosauria</taxon>
        <taxon>Dinosauria</taxon>
        <taxon>Saurischia</taxon>
        <taxon>Theropoda</taxon>
        <taxon>Coelurosauria</taxon>
        <taxon>Aves</taxon>
        <taxon>Neognathae</taxon>
        <taxon>Neoaves</taxon>
        <taxon>Telluraves</taxon>
        <taxon>Australaves</taxon>
        <taxon>Passeriformes</taxon>
        <taxon>Pipridae</taxon>
        <taxon>Pipra</taxon>
    </lineage>
</organism>
<feature type="region of interest" description="Disordered" evidence="17">
    <location>
        <begin position="1"/>
        <end position="68"/>
    </location>
</feature>
<comment type="similarity">
    <text evidence="2">Belongs to the major facilitator (TC 2.A.1) superfamily. Organic cation transporter (TC 2.A.1.19) family.</text>
</comment>
<dbReference type="Pfam" id="PF00083">
    <property type="entry name" value="Sugar_tr"/>
    <property type="match status" value="1"/>
</dbReference>
<dbReference type="InParanoid" id="A0A6J2IVS5"/>
<feature type="compositionally biased region" description="Gly residues" evidence="17">
    <location>
        <begin position="20"/>
        <end position="33"/>
    </location>
</feature>
<keyword evidence="15" id="KW-0739">Sodium transport</keyword>
<keyword evidence="13 18" id="KW-0472">Membrane</keyword>
<dbReference type="PROSITE" id="PS00216">
    <property type="entry name" value="SUGAR_TRANSPORT_1"/>
    <property type="match status" value="1"/>
</dbReference>
<gene>
    <name evidence="21" type="primary">SLC22A4</name>
</gene>
<evidence type="ECO:0000256" key="11">
    <source>
        <dbReference type="ARBA" id="ARBA00023053"/>
    </source>
</evidence>
<dbReference type="GO" id="GO:0016324">
    <property type="term" value="C:apical plasma membrane"/>
    <property type="evidence" value="ECO:0007669"/>
    <property type="project" value="UniProtKB-SubCell"/>
</dbReference>
<dbReference type="PANTHER" id="PTHR24064">
    <property type="entry name" value="SOLUTE CARRIER FAMILY 22 MEMBER"/>
    <property type="match status" value="1"/>
</dbReference>
<dbReference type="FunFam" id="1.20.1250.20:FF:000070">
    <property type="entry name" value="Solute carrier family 22 member 5"/>
    <property type="match status" value="1"/>
</dbReference>
<evidence type="ECO:0000256" key="3">
    <source>
        <dbReference type="ARBA" id="ARBA00011670"/>
    </source>
</evidence>
<dbReference type="GO" id="GO:0015651">
    <property type="term" value="F:quaternary ammonium group transmembrane transporter activity"/>
    <property type="evidence" value="ECO:0007669"/>
    <property type="project" value="UniProtKB-ARBA"/>
</dbReference>
<comment type="subunit">
    <text evidence="3">Interacts with PDZK1.</text>
</comment>
<dbReference type="GO" id="GO:0005524">
    <property type="term" value="F:ATP binding"/>
    <property type="evidence" value="ECO:0007669"/>
    <property type="project" value="UniProtKB-KW"/>
</dbReference>
<dbReference type="InterPro" id="IPR005828">
    <property type="entry name" value="MFS_sugar_transport-like"/>
</dbReference>
<dbReference type="GO" id="GO:0006814">
    <property type="term" value="P:sodium ion transport"/>
    <property type="evidence" value="ECO:0007669"/>
    <property type="project" value="UniProtKB-KW"/>
</dbReference>
<feature type="transmembrane region" description="Helical" evidence="18">
    <location>
        <begin position="414"/>
        <end position="434"/>
    </location>
</feature>
<accession>A0A6J2IVS5</accession>
<reference evidence="21" key="1">
    <citation type="submission" date="2025-08" db="UniProtKB">
        <authorList>
            <consortium name="RefSeq"/>
        </authorList>
    </citation>
    <scope>IDENTIFICATION</scope>
    <source>
        <tissue evidence="21">Muscle</tissue>
    </source>
</reference>
<keyword evidence="7" id="KW-0547">Nucleotide-binding</keyword>
<dbReference type="Proteomes" id="UP000504627">
    <property type="component" value="Unplaced"/>
</dbReference>
<evidence type="ECO:0000256" key="1">
    <source>
        <dbReference type="ARBA" id="ARBA00004424"/>
    </source>
</evidence>
<evidence type="ECO:0000256" key="14">
    <source>
        <dbReference type="ARBA" id="ARBA00023180"/>
    </source>
</evidence>
<dbReference type="RefSeq" id="XP_027603428.2">
    <property type="nucleotide sequence ID" value="XM_027747627.2"/>
</dbReference>
<feature type="transmembrane region" description="Helical" evidence="18">
    <location>
        <begin position="303"/>
        <end position="327"/>
    </location>
</feature>
<dbReference type="InterPro" id="IPR005829">
    <property type="entry name" value="Sugar_transporter_CS"/>
</dbReference>
<evidence type="ECO:0000256" key="4">
    <source>
        <dbReference type="ARBA" id="ARBA00022448"/>
    </source>
</evidence>
<keyword evidence="11" id="KW-0915">Sodium</keyword>
<dbReference type="GO" id="GO:0009925">
    <property type="term" value="C:basal plasma membrane"/>
    <property type="evidence" value="ECO:0007669"/>
    <property type="project" value="UniProtKB-SubCell"/>
</dbReference>
<evidence type="ECO:0000256" key="5">
    <source>
        <dbReference type="ARBA" id="ARBA00022475"/>
    </source>
</evidence>
<evidence type="ECO:0000256" key="2">
    <source>
        <dbReference type="ARBA" id="ARBA00009203"/>
    </source>
</evidence>
<evidence type="ECO:0000256" key="15">
    <source>
        <dbReference type="ARBA" id="ARBA00023201"/>
    </source>
</evidence>
<keyword evidence="5" id="KW-1003">Cell membrane</keyword>
<keyword evidence="20" id="KW-1185">Reference proteome</keyword>
<dbReference type="InterPro" id="IPR036259">
    <property type="entry name" value="MFS_trans_sf"/>
</dbReference>
<evidence type="ECO:0000313" key="21">
    <source>
        <dbReference type="RefSeq" id="XP_027603428.2"/>
    </source>
</evidence>
<dbReference type="InterPro" id="IPR045915">
    <property type="entry name" value="S22A4/5"/>
</dbReference>
<dbReference type="InterPro" id="IPR020846">
    <property type="entry name" value="MFS_dom"/>
</dbReference>
<feature type="transmembrane region" description="Helical" evidence="18">
    <location>
        <begin position="269"/>
        <end position="291"/>
    </location>
</feature>
<evidence type="ECO:0000256" key="17">
    <source>
        <dbReference type="SAM" id="MobiDB-lite"/>
    </source>
</evidence>
<dbReference type="CTD" id="6583"/>
<name>A0A6J2IVS5_9PASS</name>
<dbReference type="AlphaFoldDB" id="A0A6J2IVS5"/>
<keyword evidence="10 18" id="KW-1133">Transmembrane helix</keyword>
<dbReference type="Gene3D" id="1.20.1250.20">
    <property type="entry name" value="MFS general substrate transporter like domains"/>
    <property type="match status" value="1"/>
</dbReference>
<feature type="transmembrane region" description="Helical" evidence="18">
    <location>
        <begin position="500"/>
        <end position="523"/>
    </location>
</feature>
<dbReference type="CDD" id="cd17376">
    <property type="entry name" value="MFS_SLC22A4_5_OCTN1_2"/>
    <property type="match status" value="1"/>
</dbReference>
<keyword evidence="9" id="KW-0769">Symport</keyword>
<dbReference type="GO" id="GO:0015879">
    <property type="term" value="P:carnitine transport"/>
    <property type="evidence" value="ECO:0007669"/>
    <property type="project" value="InterPro"/>
</dbReference>
<evidence type="ECO:0000256" key="16">
    <source>
        <dbReference type="ARBA" id="ARBA00034696"/>
    </source>
</evidence>
<evidence type="ECO:0000259" key="19">
    <source>
        <dbReference type="PROSITE" id="PS50850"/>
    </source>
</evidence>
<feature type="compositionally biased region" description="Low complexity" evidence="17">
    <location>
        <begin position="34"/>
        <end position="50"/>
    </location>
</feature>
<dbReference type="NCBIfam" id="TIGR00898">
    <property type="entry name" value="2A0119"/>
    <property type="match status" value="1"/>
</dbReference>
<dbReference type="GeneID" id="114001992"/>
<keyword evidence="8" id="KW-0067">ATP-binding</keyword>
<keyword evidence="12" id="KW-0406">Ion transport</keyword>
<sequence>MEKNGNRLPGRLRSRCPRGARGGSGDAAGGGVGANPRPARGPGQDAPPRGGRAGPGPPPRSARSRGTAAEPALAMRDYDAVTAFLGEWGLFQRLIFFLLSASIIPNGFNGMSAVFLAGTPEHRCAVPRGANLSGEWLNASIPLELRDGRAAPSRCRRYRLAALANFSALGLRPGSDVELETLEQEPCLDGWEYSRDVYRSTIVTEWNLVCEDDWKAPLTTSLFFVGVLIGSFVSGQLSDRFGRKSILFLTMAVQTGFSFLQIFSTSWEMFTVLFLIVGMGQISNYVVAFILGTEILGKSVRILFSTLGVCIFFAFGYMLLPLFAYFIRDWRMLLLALTVPGLFCIPLWWVIPESPRWLISQGRYKEAEVIIRKAAKINGIPAPAVLFDTAEMQDSKPQQQQKAILLDLFRTRNIATITIMSLLLWFFTSVGYFGLSLSTPDWHGDAYLNCFLSAVIEVPAYVIAWLLLRSLPRRYSLSGTLFLGGSVVLFIQLVPTDLNVLSVGLVMLGKFGITAAFSMLYVYNVELYPTLVRNMAVGATSTASRLGSIIAPYFVYLGAYDRFLPYILMGSLTVLIGILTLFLPESYGNPLPESFEQMLKVKCFRNGQETTGVRSSKESPKILMTRL</sequence>
<protein>
    <submittedName>
        <fullName evidence="21">Solute carrier family 22 member 4 isoform X1</fullName>
    </submittedName>
</protein>
<evidence type="ECO:0000256" key="8">
    <source>
        <dbReference type="ARBA" id="ARBA00022840"/>
    </source>
</evidence>
<feature type="transmembrane region" description="Helical" evidence="18">
    <location>
        <begin position="245"/>
        <end position="263"/>
    </location>
</feature>
<dbReference type="GO" id="GO:0015293">
    <property type="term" value="F:symporter activity"/>
    <property type="evidence" value="ECO:0007669"/>
    <property type="project" value="UniProtKB-KW"/>
</dbReference>